<comment type="caution">
    <text evidence="1">The sequence shown here is derived from an EMBL/GenBank/DDBJ whole genome shotgun (WGS) entry which is preliminary data.</text>
</comment>
<gene>
    <name evidence="1" type="ORF">E1J06_27205</name>
</gene>
<dbReference type="SUPFAM" id="SSF56935">
    <property type="entry name" value="Porins"/>
    <property type="match status" value="1"/>
</dbReference>
<dbReference type="EMBL" id="SLTX01000023">
    <property type="protein sequence ID" value="TDB01656.1"/>
    <property type="molecule type" value="Genomic_DNA"/>
</dbReference>
<name>A0AAX2QV52_9BACT</name>
<accession>A0AAX2QV52</accession>
<reference evidence="1 2" key="1">
    <citation type="journal article" date="2019" name="Nat. Microbiol.">
        <title>Genomic variation and strain-specific functional adaptation in the human gut microbiome during early life.</title>
        <authorList>
            <person name="Vatanen T."/>
            <person name="Plichta D.R."/>
            <person name="Somani J."/>
            <person name="Munch P.C."/>
            <person name="Arthur T.D."/>
            <person name="Hall A.B."/>
            <person name="Rudolf S."/>
            <person name="Oakeley E.J."/>
            <person name="Ke X."/>
            <person name="Young R.A."/>
            <person name="Haiser H.J."/>
            <person name="Kolde R."/>
            <person name="Yassour M."/>
            <person name="Luopajarvi K."/>
            <person name="Siljander H."/>
            <person name="Virtanen S.M."/>
            <person name="Ilonen J."/>
            <person name="Uibo R."/>
            <person name="Tillmann V."/>
            <person name="Mokurov S."/>
            <person name="Dorshakova N."/>
            <person name="Porter J.A."/>
            <person name="McHardy A.C."/>
            <person name="Lahdesmaki H."/>
            <person name="Vlamakis H."/>
            <person name="Huttenhower C."/>
            <person name="Knip M."/>
            <person name="Xavier R.J."/>
        </authorList>
    </citation>
    <scope>NUCLEOTIDE SEQUENCE [LARGE SCALE GENOMIC DNA]</scope>
    <source>
        <strain evidence="1 2">RJX1052</strain>
    </source>
</reference>
<proteinExistence type="predicted"/>
<dbReference type="Proteomes" id="UP000294834">
    <property type="component" value="Unassembled WGS sequence"/>
</dbReference>
<dbReference type="AlphaFoldDB" id="A0AAX2QV52"/>
<organism evidence="1 2">
    <name type="scientific">Phocaeicola dorei</name>
    <dbReference type="NCBI Taxonomy" id="357276"/>
    <lineage>
        <taxon>Bacteria</taxon>
        <taxon>Pseudomonadati</taxon>
        <taxon>Bacteroidota</taxon>
        <taxon>Bacteroidia</taxon>
        <taxon>Bacteroidales</taxon>
        <taxon>Bacteroidaceae</taxon>
        <taxon>Phocaeicola</taxon>
    </lineage>
</organism>
<sequence>MKINAGNIQNSGVEIMLNATPVQTKEFTWDTQVNFSTNKNKIIELADGINEYTLGTYDNLKILAVAGGNYGEIWGTTYLRVTDENSPYYGKMLLNDAGLPQGDSKIQKIGDQQATCW</sequence>
<evidence type="ECO:0000313" key="1">
    <source>
        <dbReference type="EMBL" id="TDB01656.1"/>
    </source>
</evidence>
<protein>
    <submittedName>
        <fullName evidence="1">Uncharacterized protein</fullName>
    </submittedName>
</protein>
<evidence type="ECO:0000313" key="2">
    <source>
        <dbReference type="Proteomes" id="UP000294834"/>
    </source>
</evidence>